<name>A0A2S2JKF7_9LACO</name>
<dbReference type="GeneID" id="58108345"/>
<dbReference type="EMBL" id="QUBG01000003">
    <property type="protein sequence ID" value="TPR44136.1"/>
    <property type="molecule type" value="Genomic_DNA"/>
</dbReference>
<reference evidence="1" key="1">
    <citation type="submission" date="2018-08" db="EMBL/GenBank/DDBJ databases">
        <title>Comparative genomics of wild bee and flower associated Lactobacillus reveals potential adaptation to the bee host.</title>
        <authorList>
            <person name="Vuong H.Q."/>
            <person name="Mcfrederick Q.S."/>
        </authorList>
    </citation>
    <scope>NUCLEOTIDE SEQUENCE</scope>
    <source>
        <strain evidence="1">HV_63</strain>
    </source>
</reference>
<dbReference type="Proteomes" id="UP000784700">
    <property type="component" value="Unassembled WGS sequence"/>
</dbReference>
<dbReference type="RefSeq" id="WP_108982627.1">
    <property type="nucleotide sequence ID" value="NZ_BAABXB010000172.1"/>
</dbReference>
<organism evidence="1 2">
    <name type="scientific">Apilactobacillus micheneri</name>
    <dbReference type="NCBI Taxonomy" id="1899430"/>
    <lineage>
        <taxon>Bacteria</taxon>
        <taxon>Bacillati</taxon>
        <taxon>Bacillota</taxon>
        <taxon>Bacilli</taxon>
        <taxon>Lactobacillales</taxon>
        <taxon>Lactobacillaceae</taxon>
        <taxon>Apilactobacillus</taxon>
    </lineage>
</organism>
<accession>A0A2S2JKF7</accession>
<comment type="caution">
    <text evidence="1">The sequence shown here is derived from an EMBL/GenBank/DDBJ whole genome shotgun (WGS) entry which is preliminary data.</text>
</comment>
<gene>
    <name evidence="1" type="ORF">DY130_03605</name>
</gene>
<sequence>MALQLNKQQLSQIKQQLSATREESHLVIFKSVAKQGGYMHMITDYNTFEQLKNSRPNIEMEIVRDIIPVTDNLAYWAVAQDTAGHMDPKDQNMQQVAMDIEQYTNKVLKENKLPENKLPEA</sequence>
<proteinExistence type="predicted"/>
<protein>
    <submittedName>
        <fullName evidence="1">Uncharacterized protein</fullName>
    </submittedName>
</protein>
<dbReference type="OrthoDB" id="2313502at2"/>
<evidence type="ECO:0000313" key="1">
    <source>
        <dbReference type="EMBL" id="TPR44136.1"/>
    </source>
</evidence>
<dbReference type="AlphaFoldDB" id="A0A2S2JKF7"/>
<evidence type="ECO:0000313" key="2">
    <source>
        <dbReference type="Proteomes" id="UP000784700"/>
    </source>
</evidence>